<evidence type="ECO:0000256" key="5">
    <source>
        <dbReference type="ARBA" id="ARBA00022553"/>
    </source>
</evidence>
<keyword evidence="6" id="KW-0433">Leucine-rich repeat</keyword>
<keyword evidence="5" id="KW-0597">Phosphoprotein</keyword>
<evidence type="ECO:0000259" key="20">
    <source>
        <dbReference type="PROSITE" id="PS50011"/>
    </source>
</evidence>
<dbReference type="EC" id="2.7.11.1" evidence="2"/>
<keyword evidence="3" id="KW-1003">Cell membrane</keyword>
<dbReference type="AlphaFoldDB" id="A0AAP0HEY2"/>
<keyword evidence="15" id="KW-0472">Membrane</keyword>
<dbReference type="Gene3D" id="1.10.510.10">
    <property type="entry name" value="Transferase(Phosphotransferase) domain 1"/>
    <property type="match status" value="1"/>
</dbReference>
<comment type="subcellular location">
    <subcellularLocation>
        <location evidence="1">Cell membrane</location>
        <topology evidence="1">Single-pass membrane protein</topology>
    </subcellularLocation>
</comment>
<dbReference type="GO" id="GO:0004674">
    <property type="term" value="F:protein serine/threonine kinase activity"/>
    <property type="evidence" value="ECO:0007669"/>
    <property type="project" value="UniProtKB-KW"/>
</dbReference>
<evidence type="ECO:0000256" key="15">
    <source>
        <dbReference type="ARBA" id="ARBA00023136"/>
    </source>
</evidence>
<keyword evidence="8" id="KW-0812">Transmembrane</keyword>
<protein>
    <recommendedName>
        <fullName evidence="2">non-specific serine/threonine protein kinase</fullName>
        <ecNumber evidence="2">2.7.11.1</ecNumber>
    </recommendedName>
</protein>
<dbReference type="EMBL" id="JBBNAF010000041">
    <property type="protein sequence ID" value="KAK9081976.1"/>
    <property type="molecule type" value="Genomic_DNA"/>
</dbReference>
<evidence type="ECO:0000256" key="18">
    <source>
        <dbReference type="ARBA" id="ARBA00047899"/>
    </source>
</evidence>
<evidence type="ECO:0000256" key="6">
    <source>
        <dbReference type="ARBA" id="ARBA00022614"/>
    </source>
</evidence>
<reference evidence="21 22" key="1">
    <citation type="submission" date="2024-01" db="EMBL/GenBank/DDBJ databases">
        <title>Genome assemblies of Stephania.</title>
        <authorList>
            <person name="Yang L."/>
        </authorList>
    </citation>
    <scope>NUCLEOTIDE SEQUENCE [LARGE SCALE GENOMIC DNA]</scope>
    <source>
        <strain evidence="21">YNDBR</strain>
        <tissue evidence="21">Leaf</tissue>
    </source>
</reference>
<dbReference type="FunFam" id="1.10.510.10:FF:000358">
    <property type="entry name" value="Putative leucine-rich repeat receptor-like serine/threonine-protein kinase"/>
    <property type="match status" value="1"/>
</dbReference>
<sequence length="482" mass="53850">MVGSLSSHIGNLSFLHTINLQNNSFYGGVPSEVGRLFRLRIFGLSNYSFTLVKFQATCRVALTFKSSKIGYNKLSGIIPKELSSLQKLETLHLRENNLIGVNSFVGQLPANMGSMSNLQWLRLEANRLGSSACTHRAEDLKFLSSIVNSSSNLQNSNAGYNQVVPSTTLLDNISSSTQLDTLYLEGNQISGIIPTEILKLEKLIGLDLNGNFLTGEPDAVKASQLDQNLNRLLYYGLSRQRLQSLNFKFTPNGSLEKWLHPVRSDDERYITENLNLSRRLDTAIDVASALEYLHNQCEISIIHCDLKPSNILLDEDMVAHVGDFGLAKFLQGNKNNDSRTTNSTSSFSPRGTVGYIPPEDMYSYGVLLLEMFTRKRQTDEVFQDGLDLHQLCKIGLHKRVMKIIDSHMIELKLEGNEPHQDIQVIDTECRRGMCEESGKVGECISSIVKVGVGCSMSSPIERMNIKDVLKELLAAKKFYESR</sequence>
<dbReference type="Pfam" id="PF00560">
    <property type="entry name" value="LRR_1"/>
    <property type="match status" value="1"/>
</dbReference>
<keyword evidence="7" id="KW-0808">Transferase</keyword>
<keyword evidence="11" id="KW-0547">Nucleotide-binding</keyword>
<dbReference type="GO" id="GO:0005524">
    <property type="term" value="F:ATP binding"/>
    <property type="evidence" value="ECO:0007669"/>
    <property type="project" value="UniProtKB-KW"/>
</dbReference>
<keyword evidence="17" id="KW-0325">Glycoprotein</keyword>
<dbReference type="Pfam" id="PF00069">
    <property type="entry name" value="Pkinase"/>
    <property type="match status" value="1"/>
</dbReference>
<dbReference type="SUPFAM" id="SSF56112">
    <property type="entry name" value="Protein kinase-like (PK-like)"/>
    <property type="match status" value="1"/>
</dbReference>
<comment type="catalytic activity">
    <reaction evidence="19">
        <text>L-seryl-[protein] + ATP = O-phospho-L-seryl-[protein] + ADP + H(+)</text>
        <dbReference type="Rhea" id="RHEA:17989"/>
        <dbReference type="Rhea" id="RHEA-COMP:9863"/>
        <dbReference type="Rhea" id="RHEA-COMP:11604"/>
        <dbReference type="ChEBI" id="CHEBI:15378"/>
        <dbReference type="ChEBI" id="CHEBI:29999"/>
        <dbReference type="ChEBI" id="CHEBI:30616"/>
        <dbReference type="ChEBI" id="CHEBI:83421"/>
        <dbReference type="ChEBI" id="CHEBI:456216"/>
        <dbReference type="EC" id="2.7.11.1"/>
    </reaction>
</comment>
<dbReference type="GO" id="GO:0005886">
    <property type="term" value="C:plasma membrane"/>
    <property type="evidence" value="ECO:0007669"/>
    <property type="project" value="UniProtKB-SubCell"/>
</dbReference>
<dbReference type="Proteomes" id="UP001420932">
    <property type="component" value="Unassembled WGS sequence"/>
</dbReference>
<organism evidence="21 22">
    <name type="scientific">Stephania yunnanensis</name>
    <dbReference type="NCBI Taxonomy" id="152371"/>
    <lineage>
        <taxon>Eukaryota</taxon>
        <taxon>Viridiplantae</taxon>
        <taxon>Streptophyta</taxon>
        <taxon>Embryophyta</taxon>
        <taxon>Tracheophyta</taxon>
        <taxon>Spermatophyta</taxon>
        <taxon>Magnoliopsida</taxon>
        <taxon>Ranunculales</taxon>
        <taxon>Menispermaceae</taxon>
        <taxon>Menispermoideae</taxon>
        <taxon>Cissampelideae</taxon>
        <taxon>Stephania</taxon>
    </lineage>
</organism>
<evidence type="ECO:0000256" key="19">
    <source>
        <dbReference type="ARBA" id="ARBA00048679"/>
    </source>
</evidence>
<keyword evidence="13" id="KW-0067">ATP-binding</keyword>
<keyword evidence="12" id="KW-0418">Kinase</keyword>
<dbReference type="InterPro" id="IPR000719">
    <property type="entry name" value="Prot_kinase_dom"/>
</dbReference>
<keyword evidence="14" id="KW-1133">Transmembrane helix</keyword>
<evidence type="ECO:0000256" key="13">
    <source>
        <dbReference type="ARBA" id="ARBA00022840"/>
    </source>
</evidence>
<accession>A0AAP0HEY2</accession>
<keyword evidence="22" id="KW-1185">Reference proteome</keyword>
<proteinExistence type="predicted"/>
<evidence type="ECO:0000256" key="2">
    <source>
        <dbReference type="ARBA" id="ARBA00012513"/>
    </source>
</evidence>
<dbReference type="SMART" id="SM00220">
    <property type="entry name" value="S_TKc"/>
    <property type="match status" value="1"/>
</dbReference>
<evidence type="ECO:0000256" key="14">
    <source>
        <dbReference type="ARBA" id="ARBA00022989"/>
    </source>
</evidence>
<name>A0AAP0HEY2_9MAGN</name>
<evidence type="ECO:0000256" key="16">
    <source>
        <dbReference type="ARBA" id="ARBA00023170"/>
    </source>
</evidence>
<dbReference type="InterPro" id="IPR001611">
    <property type="entry name" value="Leu-rich_rpt"/>
</dbReference>
<dbReference type="PANTHER" id="PTHR48056">
    <property type="entry name" value="LRR RECEPTOR-LIKE SERINE/THREONINE-PROTEIN KINASE-RELATED"/>
    <property type="match status" value="1"/>
</dbReference>
<dbReference type="PROSITE" id="PS50011">
    <property type="entry name" value="PROTEIN_KINASE_DOM"/>
    <property type="match status" value="1"/>
</dbReference>
<dbReference type="PROSITE" id="PS00108">
    <property type="entry name" value="PROTEIN_KINASE_ST"/>
    <property type="match status" value="1"/>
</dbReference>
<evidence type="ECO:0000256" key="7">
    <source>
        <dbReference type="ARBA" id="ARBA00022679"/>
    </source>
</evidence>
<keyword evidence="16" id="KW-0675">Receptor</keyword>
<dbReference type="PROSITE" id="PS51450">
    <property type="entry name" value="LRR"/>
    <property type="match status" value="1"/>
</dbReference>
<evidence type="ECO:0000256" key="12">
    <source>
        <dbReference type="ARBA" id="ARBA00022777"/>
    </source>
</evidence>
<evidence type="ECO:0000313" key="22">
    <source>
        <dbReference type="Proteomes" id="UP001420932"/>
    </source>
</evidence>
<evidence type="ECO:0000256" key="8">
    <source>
        <dbReference type="ARBA" id="ARBA00022692"/>
    </source>
</evidence>
<feature type="domain" description="Protein kinase" evidence="20">
    <location>
        <begin position="167"/>
        <end position="479"/>
    </location>
</feature>
<gene>
    <name evidence="21" type="ORF">Syun_030958</name>
</gene>
<dbReference type="Gene3D" id="3.80.10.10">
    <property type="entry name" value="Ribonuclease Inhibitor"/>
    <property type="match status" value="3"/>
</dbReference>
<keyword evidence="10" id="KW-0677">Repeat</keyword>
<comment type="caution">
    <text evidence="21">The sequence shown here is derived from an EMBL/GenBank/DDBJ whole genome shotgun (WGS) entry which is preliminary data.</text>
</comment>
<evidence type="ECO:0000313" key="21">
    <source>
        <dbReference type="EMBL" id="KAK9081976.1"/>
    </source>
</evidence>
<keyword evidence="4" id="KW-0723">Serine/threonine-protein kinase</keyword>
<dbReference type="InterPro" id="IPR011009">
    <property type="entry name" value="Kinase-like_dom_sf"/>
</dbReference>
<evidence type="ECO:0000256" key="9">
    <source>
        <dbReference type="ARBA" id="ARBA00022729"/>
    </source>
</evidence>
<keyword evidence="9" id="KW-0732">Signal</keyword>
<dbReference type="InterPro" id="IPR032675">
    <property type="entry name" value="LRR_dom_sf"/>
</dbReference>
<evidence type="ECO:0000256" key="11">
    <source>
        <dbReference type="ARBA" id="ARBA00022741"/>
    </source>
</evidence>
<dbReference type="PANTHER" id="PTHR48056:SF89">
    <property type="entry name" value="OS06G0585982 PROTEIN"/>
    <property type="match status" value="1"/>
</dbReference>
<evidence type="ECO:0000256" key="17">
    <source>
        <dbReference type="ARBA" id="ARBA00023180"/>
    </source>
</evidence>
<evidence type="ECO:0000256" key="4">
    <source>
        <dbReference type="ARBA" id="ARBA00022527"/>
    </source>
</evidence>
<evidence type="ECO:0000256" key="10">
    <source>
        <dbReference type="ARBA" id="ARBA00022737"/>
    </source>
</evidence>
<evidence type="ECO:0000256" key="3">
    <source>
        <dbReference type="ARBA" id="ARBA00022475"/>
    </source>
</evidence>
<evidence type="ECO:0000256" key="1">
    <source>
        <dbReference type="ARBA" id="ARBA00004162"/>
    </source>
</evidence>
<dbReference type="InterPro" id="IPR050647">
    <property type="entry name" value="Plant_LRR-RLKs"/>
</dbReference>
<dbReference type="InterPro" id="IPR008271">
    <property type="entry name" value="Ser/Thr_kinase_AS"/>
</dbReference>
<comment type="catalytic activity">
    <reaction evidence="18">
        <text>L-threonyl-[protein] + ATP = O-phospho-L-threonyl-[protein] + ADP + H(+)</text>
        <dbReference type="Rhea" id="RHEA:46608"/>
        <dbReference type="Rhea" id="RHEA-COMP:11060"/>
        <dbReference type="Rhea" id="RHEA-COMP:11605"/>
        <dbReference type="ChEBI" id="CHEBI:15378"/>
        <dbReference type="ChEBI" id="CHEBI:30013"/>
        <dbReference type="ChEBI" id="CHEBI:30616"/>
        <dbReference type="ChEBI" id="CHEBI:61977"/>
        <dbReference type="ChEBI" id="CHEBI:456216"/>
        <dbReference type="EC" id="2.7.11.1"/>
    </reaction>
</comment>
<dbReference type="SUPFAM" id="SSF52058">
    <property type="entry name" value="L domain-like"/>
    <property type="match status" value="1"/>
</dbReference>